<dbReference type="AlphaFoldDB" id="K1W5Q0"/>
<dbReference type="PANTHER" id="PTHR48250">
    <property type="entry name" value="CUTINASE 2-RELATED"/>
    <property type="match status" value="1"/>
</dbReference>
<feature type="active site" description="Nucleophile" evidence="10">
    <location>
        <position position="156"/>
    </location>
</feature>
<evidence type="ECO:0000313" key="13">
    <source>
        <dbReference type="Proteomes" id="UP000006753"/>
    </source>
</evidence>
<protein>
    <recommendedName>
        <fullName evidence="3">cutinase</fullName>
        <ecNumber evidence="3">3.1.1.74</ecNumber>
    </recommendedName>
</protein>
<reference evidence="12 13" key="1">
    <citation type="journal article" date="2012" name="BMC Genomics">
        <title>Sequencing the genome of Marssonina brunnea reveals fungus-poplar co-evolution.</title>
        <authorList>
            <person name="Zhu S."/>
            <person name="Cao Y.-Z."/>
            <person name="Jiang C."/>
            <person name="Tan B.-Y."/>
            <person name="Wang Z."/>
            <person name="Feng S."/>
            <person name="Zhang L."/>
            <person name="Su X.-H."/>
            <person name="Brejova B."/>
            <person name="Vinar T."/>
            <person name="Xu M."/>
            <person name="Wang M.-X."/>
            <person name="Zhang S.-G."/>
            <person name="Huang M.-R."/>
            <person name="Wu R."/>
            <person name="Zhou Y."/>
        </authorList>
    </citation>
    <scope>NUCLEOTIDE SEQUENCE [LARGE SCALE GENOMIC DNA]</scope>
    <source>
        <strain evidence="12 13">MB_m1</strain>
    </source>
</reference>
<gene>
    <name evidence="12" type="ORF">MBM_09546</name>
</gene>
<dbReference type="KEGG" id="mbe:MBM_09546"/>
<accession>K1W5Q0</accession>
<dbReference type="HOGENOM" id="CLU_040058_2_1_1"/>
<proteinExistence type="inferred from homology"/>
<keyword evidence="4" id="KW-0719">Serine esterase</keyword>
<dbReference type="OMA" id="ILVGPPF"/>
<dbReference type="PROSITE" id="PS00931">
    <property type="entry name" value="CUTINASE_2"/>
    <property type="match status" value="1"/>
</dbReference>
<dbReference type="SUPFAM" id="SSF53474">
    <property type="entry name" value="alpha/beta-Hydrolases"/>
    <property type="match status" value="1"/>
</dbReference>
<keyword evidence="8 11" id="KW-1015">Disulfide bond</keyword>
<sequence>MYIALRSPPSIIEGRGTDIHNFLSILLSKFPVLGLPITAATSVIEASSSFIARTTGMTYNHFASAGNSCTAHTVIFARGTAEPGNVGILVGPPFFAALEARLGPGQFSVQGVNTYPASVEGFLAGGDARGSIEMAVQIFDAFLSCPETKLVVAGYSQGGQLVHNALAALPAEVAAWISKVVLFGAPNVDTATAIANIPPDKVWKSCHPADDICDGGMLVLPWHVTYGLDAKDAAEFVVS</sequence>
<dbReference type="EC" id="3.1.1.74" evidence="3"/>
<keyword evidence="13" id="KW-1185">Reference proteome</keyword>
<evidence type="ECO:0000256" key="10">
    <source>
        <dbReference type="PIRSR" id="PIRSR611150-1"/>
    </source>
</evidence>
<comment type="catalytic activity">
    <reaction evidence="9">
        <text>cutin + H2O = cutin monomers.</text>
        <dbReference type="EC" id="3.1.1.74"/>
    </reaction>
</comment>
<keyword evidence="5" id="KW-0964">Secreted</keyword>
<dbReference type="Gene3D" id="3.40.50.1820">
    <property type="entry name" value="alpha/beta hydrolase"/>
    <property type="match status" value="1"/>
</dbReference>
<dbReference type="SMART" id="SM01110">
    <property type="entry name" value="Cutinase"/>
    <property type="match status" value="1"/>
</dbReference>
<feature type="disulfide bond" evidence="11">
    <location>
        <begin position="69"/>
        <end position="145"/>
    </location>
</feature>
<evidence type="ECO:0000256" key="4">
    <source>
        <dbReference type="ARBA" id="ARBA00022487"/>
    </source>
</evidence>
<dbReference type="InterPro" id="IPR011150">
    <property type="entry name" value="Cutinase_monf"/>
</dbReference>
<evidence type="ECO:0000313" key="12">
    <source>
        <dbReference type="EMBL" id="EKD12225.1"/>
    </source>
</evidence>
<feature type="disulfide bond" evidence="11">
    <location>
        <begin position="206"/>
        <end position="213"/>
    </location>
</feature>
<comment type="similarity">
    <text evidence="2">Belongs to the cutinase family.</text>
</comment>
<feature type="active site" description="Proton donor/acceptor" evidence="10">
    <location>
        <position position="223"/>
    </location>
</feature>
<dbReference type="InterPro" id="IPR000675">
    <property type="entry name" value="Cutinase/axe"/>
</dbReference>
<dbReference type="GeneID" id="18765481"/>
<organism evidence="12 13">
    <name type="scientific">Marssonina brunnea f. sp. multigermtubi (strain MB_m1)</name>
    <name type="common">Marssonina leaf spot fungus</name>
    <dbReference type="NCBI Taxonomy" id="1072389"/>
    <lineage>
        <taxon>Eukaryota</taxon>
        <taxon>Fungi</taxon>
        <taxon>Dikarya</taxon>
        <taxon>Ascomycota</taxon>
        <taxon>Pezizomycotina</taxon>
        <taxon>Leotiomycetes</taxon>
        <taxon>Helotiales</taxon>
        <taxon>Drepanopezizaceae</taxon>
        <taxon>Drepanopeziza</taxon>
    </lineage>
</organism>
<dbReference type="PANTHER" id="PTHR48250:SF1">
    <property type="entry name" value="CUTINASE"/>
    <property type="match status" value="1"/>
</dbReference>
<evidence type="ECO:0000256" key="3">
    <source>
        <dbReference type="ARBA" id="ARBA00013095"/>
    </source>
</evidence>
<name>K1W5Q0_MARBU</name>
<dbReference type="GO" id="GO:0005576">
    <property type="term" value="C:extracellular region"/>
    <property type="evidence" value="ECO:0007669"/>
    <property type="project" value="UniProtKB-SubCell"/>
</dbReference>
<dbReference type="PRINTS" id="PR00129">
    <property type="entry name" value="CUTINASE"/>
</dbReference>
<dbReference type="InterPro" id="IPR029058">
    <property type="entry name" value="AB_hydrolase_fold"/>
</dbReference>
<dbReference type="GO" id="GO:0016052">
    <property type="term" value="P:carbohydrate catabolic process"/>
    <property type="evidence" value="ECO:0007669"/>
    <property type="project" value="TreeGrafter"/>
</dbReference>
<evidence type="ECO:0000256" key="8">
    <source>
        <dbReference type="ARBA" id="ARBA00023157"/>
    </source>
</evidence>
<dbReference type="Proteomes" id="UP000006753">
    <property type="component" value="Unassembled WGS sequence"/>
</dbReference>
<dbReference type="OrthoDB" id="3225429at2759"/>
<dbReference type="InParanoid" id="K1W5Q0"/>
<evidence type="ECO:0000256" key="6">
    <source>
        <dbReference type="ARBA" id="ARBA00022729"/>
    </source>
</evidence>
<evidence type="ECO:0000256" key="7">
    <source>
        <dbReference type="ARBA" id="ARBA00022801"/>
    </source>
</evidence>
<dbReference type="InterPro" id="IPR043579">
    <property type="entry name" value="CUTINASE_2"/>
</dbReference>
<dbReference type="GO" id="GO:0050525">
    <property type="term" value="F:cutinase activity"/>
    <property type="evidence" value="ECO:0007669"/>
    <property type="project" value="UniProtKB-EC"/>
</dbReference>
<evidence type="ECO:0000256" key="5">
    <source>
        <dbReference type="ARBA" id="ARBA00022525"/>
    </source>
</evidence>
<keyword evidence="7" id="KW-0378">Hydrolase</keyword>
<dbReference type="EMBL" id="JH921460">
    <property type="protein sequence ID" value="EKD12225.1"/>
    <property type="molecule type" value="Genomic_DNA"/>
</dbReference>
<dbReference type="Pfam" id="PF01083">
    <property type="entry name" value="Cutinase"/>
    <property type="match status" value="1"/>
</dbReference>
<feature type="active site" evidence="10">
    <location>
        <position position="210"/>
    </location>
</feature>
<evidence type="ECO:0000256" key="11">
    <source>
        <dbReference type="PIRSR" id="PIRSR611150-2"/>
    </source>
</evidence>
<evidence type="ECO:0000256" key="2">
    <source>
        <dbReference type="ARBA" id="ARBA00007534"/>
    </source>
</evidence>
<evidence type="ECO:0000256" key="9">
    <source>
        <dbReference type="ARBA" id="ARBA00034045"/>
    </source>
</evidence>
<comment type="subcellular location">
    <subcellularLocation>
        <location evidence="1">Secreted</location>
    </subcellularLocation>
</comment>
<evidence type="ECO:0000256" key="1">
    <source>
        <dbReference type="ARBA" id="ARBA00004613"/>
    </source>
</evidence>
<keyword evidence="6" id="KW-0732">Signal</keyword>